<dbReference type="Proteomes" id="UP001178507">
    <property type="component" value="Unassembled WGS sequence"/>
</dbReference>
<gene>
    <name evidence="4" type="ORF">EVOR1521_LOCUS3133</name>
</gene>
<feature type="region of interest" description="Disordered" evidence="2">
    <location>
        <begin position="134"/>
        <end position="156"/>
    </location>
</feature>
<feature type="domain" description="RRM" evidence="3">
    <location>
        <begin position="282"/>
        <end position="366"/>
    </location>
</feature>
<dbReference type="GO" id="GO:0003723">
    <property type="term" value="F:RNA binding"/>
    <property type="evidence" value="ECO:0007669"/>
    <property type="project" value="UniProtKB-UniRule"/>
</dbReference>
<dbReference type="InterPro" id="IPR007201">
    <property type="entry name" value="Mei2-like_Rrm_C"/>
</dbReference>
<evidence type="ECO:0000256" key="2">
    <source>
        <dbReference type="SAM" id="MobiDB-lite"/>
    </source>
</evidence>
<dbReference type="InterPro" id="IPR035979">
    <property type="entry name" value="RBD_domain_sf"/>
</dbReference>
<feature type="compositionally biased region" description="Basic and acidic residues" evidence="2">
    <location>
        <begin position="25"/>
        <end position="48"/>
    </location>
</feature>
<evidence type="ECO:0000313" key="4">
    <source>
        <dbReference type="EMBL" id="CAJ1373257.1"/>
    </source>
</evidence>
<feature type="region of interest" description="Disordered" evidence="2">
    <location>
        <begin position="20"/>
        <end position="76"/>
    </location>
</feature>
<evidence type="ECO:0000256" key="1">
    <source>
        <dbReference type="PROSITE-ProRule" id="PRU00176"/>
    </source>
</evidence>
<evidence type="ECO:0000259" key="3">
    <source>
        <dbReference type="PROSITE" id="PS50102"/>
    </source>
</evidence>
<dbReference type="SUPFAM" id="SSF54928">
    <property type="entry name" value="RNA-binding domain, RBD"/>
    <property type="match status" value="1"/>
</dbReference>
<organism evidence="4 5">
    <name type="scientific">Effrenium voratum</name>
    <dbReference type="NCBI Taxonomy" id="2562239"/>
    <lineage>
        <taxon>Eukaryota</taxon>
        <taxon>Sar</taxon>
        <taxon>Alveolata</taxon>
        <taxon>Dinophyceae</taxon>
        <taxon>Suessiales</taxon>
        <taxon>Symbiodiniaceae</taxon>
        <taxon>Effrenium</taxon>
    </lineage>
</organism>
<feature type="region of interest" description="Disordered" evidence="2">
    <location>
        <begin position="248"/>
        <end position="274"/>
    </location>
</feature>
<keyword evidence="1" id="KW-0694">RNA-binding</keyword>
<dbReference type="Pfam" id="PF04059">
    <property type="entry name" value="RRM_2"/>
    <property type="match status" value="1"/>
</dbReference>
<feature type="compositionally biased region" description="Acidic residues" evidence="2">
    <location>
        <begin position="139"/>
        <end position="149"/>
    </location>
</feature>
<proteinExistence type="predicted"/>
<accession>A0AA36HQ78</accession>
<reference evidence="4" key="1">
    <citation type="submission" date="2023-08" db="EMBL/GenBank/DDBJ databases">
        <authorList>
            <person name="Chen Y."/>
            <person name="Shah S."/>
            <person name="Dougan E. K."/>
            <person name="Thang M."/>
            <person name="Chan C."/>
        </authorList>
    </citation>
    <scope>NUCLEOTIDE SEQUENCE</scope>
</reference>
<keyword evidence="5" id="KW-1185">Reference proteome</keyword>
<dbReference type="InterPro" id="IPR000504">
    <property type="entry name" value="RRM_dom"/>
</dbReference>
<evidence type="ECO:0000313" key="5">
    <source>
        <dbReference type="Proteomes" id="UP001178507"/>
    </source>
</evidence>
<name>A0AA36HQ78_9DINO</name>
<protein>
    <recommendedName>
        <fullName evidence="3">RRM domain-containing protein</fullName>
    </recommendedName>
</protein>
<dbReference type="EMBL" id="CAUJNA010000182">
    <property type="protein sequence ID" value="CAJ1373257.1"/>
    <property type="molecule type" value="Genomic_DNA"/>
</dbReference>
<comment type="caution">
    <text evidence="4">The sequence shown here is derived from an EMBL/GenBank/DDBJ whole genome shotgun (WGS) entry which is preliminary data.</text>
</comment>
<dbReference type="AlphaFoldDB" id="A0AA36HQ78"/>
<sequence length="446" mass="49286">MLIPLEQRRLMMEQIRRISLPMTLSRKDSSEGESRGSPEEPEMVDDRQPQPTRILVQKVPPHGPKSSQAAQRPQKEEAQLIISGRKLTVMPVLTEHGIVHTTVIPTPEGYTIPVLKTGDGFALPAVAVDDQVRVRSSEESEESTEDLSDGEASWVEVEGPQPRLSQEELIMISELQEAQSAYMHDKADMTRSHKTACKELLQWLIRMAERGGAEAREFQALEAAHLEGALQQQDVMDAVKKILQQAGSKAGRAGIHPATSPPEPRQGAKHEAKGPPFGPEVVSIILDNVPATVQQWELLDEVNSRGFHHKVDFLYLPASAAGNNDGFGILNFTQPEFAHEFYKAFHGTFLQLRPQGKALAVTRAPLQGRETLWERFKGAASDAEQSANHGPLLLNPSAKKMSQPKVMHAAEFESQQVCPHCSSLVWGYKVCYRCGAKVANSASRRN</sequence>
<dbReference type="PROSITE" id="PS50102">
    <property type="entry name" value="RRM"/>
    <property type="match status" value="1"/>
</dbReference>